<dbReference type="Pfam" id="PF04102">
    <property type="entry name" value="SlyX"/>
    <property type="match status" value="1"/>
</dbReference>
<dbReference type="Proteomes" id="UP000886845">
    <property type="component" value="Unassembled WGS sequence"/>
</dbReference>
<feature type="region of interest" description="Disordered" evidence="2">
    <location>
        <begin position="52"/>
        <end position="71"/>
    </location>
</feature>
<reference evidence="3" key="2">
    <citation type="journal article" date="2021" name="PeerJ">
        <title>Extensive microbial diversity within the chicken gut microbiome revealed by metagenomics and culture.</title>
        <authorList>
            <person name="Gilroy R."/>
            <person name="Ravi A."/>
            <person name="Getino M."/>
            <person name="Pursley I."/>
            <person name="Horton D.L."/>
            <person name="Alikhan N.F."/>
            <person name="Baker D."/>
            <person name="Gharbi K."/>
            <person name="Hall N."/>
            <person name="Watson M."/>
            <person name="Adriaenssens E.M."/>
            <person name="Foster-Nyarko E."/>
            <person name="Jarju S."/>
            <person name="Secka A."/>
            <person name="Antonio M."/>
            <person name="Oren A."/>
            <person name="Chaudhuri R.R."/>
            <person name="La Ragione R."/>
            <person name="Hildebrand F."/>
            <person name="Pallen M.J."/>
        </authorList>
    </citation>
    <scope>NUCLEOTIDE SEQUENCE</scope>
    <source>
        <strain evidence="3">35461</strain>
    </source>
</reference>
<sequence length="71" mass="8356">METNAALERRIIELETIVTEQDRLLDALNEEILRLNRLHERLLARLEAHEAKHEADLNLRPLSEEPPPPHY</sequence>
<protein>
    <submittedName>
        <fullName evidence="3">SlyX family protein</fullName>
    </submittedName>
</protein>
<proteinExistence type="predicted"/>
<evidence type="ECO:0000256" key="2">
    <source>
        <dbReference type="SAM" id="MobiDB-lite"/>
    </source>
</evidence>
<accession>A0A9D1NN37</accession>
<dbReference type="InterPro" id="IPR007236">
    <property type="entry name" value="SlyX"/>
</dbReference>
<dbReference type="EMBL" id="DVOR01000200">
    <property type="protein sequence ID" value="HIV09677.1"/>
    <property type="molecule type" value="Genomic_DNA"/>
</dbReference>
<organism evidence="3 4">
    <name type="scientific">Candidatus Spyradenecus faecavium</name>
    <dbReference type="NCBI Taxonomy" id="2840947"/>
    <lineage>
        <taxon>Bacteria</taxon>
        <taxon>Pseudomonadati</taxon>
        <taxon>Lentisphaerota</taxon>
        <taxon>Lentisphaeria</taxon>
        <taxon>Lentisphaerales</taxon>
        <taxon>Lentisphaeraceae</taxon>
        <taxon>Lentisphaeraceae incertae sedis</taxon>
        <taxon>Candidatus Spyradenecus</taxon>
    </lineage>
</organism>
<dbReference type="AlphaFoldDB" id="A0A9D1NN37"/>
<feature type="coiled-coil region" evidence="1">
    <location>
        <begin position="11"/>
        <end position="52"/>
    </location>
</feature>
<evidence type="ECO:0000313" key="3">
    <source>
        <dbReference type="EMBL" id="HIV09677.1"/>
    </source>
</evidence>
<evidence type="ECO:0000256" key="1">
    <source>
        <dbReference type="SAM" id="Coils"/>
    </source>
</evidence>
<keyword evidence="1" id="KW-0175">Coiled coil</keyword>
<name>A0A9D1NN37_9BACT</name>
<reference evidence="3" key="1">
    <citation type="submission" date="2020-10" db="EMBL/GenBank/DDBJ databases">
        <authorList>
            <person name="Gilroy R."/>
        </authorList>
    </citation>
    <scope>NUCLEOTIDE SEQUENCE</scope>
    <source>
        <strain evidence="3">35461</strain>
    </source>
</reference>
<gene>
    <name evidence="3" type="ORF">IAC79_06160</name>
</gene>
<comment type="caution">
    <text evidence="3">The sequence shown here is derived from an EMBL/GenBank/DDBJ whole genome shotgun (WGS) entry which is preliminary data.</text>
</comment>
<evidence type="ECO:0000313" key="4">
    <source>
        <dbReference type="Proteomes" id="UP000886845"/>
    </source>
</evidence>